<proteinExistence type="predicted"/>
<evidence type="ECO:0000313" key="1">
    <source>
        <dbReference type="EMBL" id="CAE76034.1"/>
    </source>
</evidence>
<protein>
    <submittedName>
        <fullName evidence="1">B1292H11.20 protein</fullName>
    </submittedName>
</protein>
<dbReference type="InterPro" id="IPR004242">
    <property type="entry name" value="Transposase_21"/>
</dbReference>
<sequence length="195" mass="22072">MAGSTGEDLSNLGEGWSCYLGKSLVKEADLAEFVLSGALVEGQNLFYINSPYPAEDEKANWLRFQHLAISIVAKPNVEIDGTLESRLILLRKVARRLSTRDLCEEFCLLRISPLARDWGFPSTRARRCLGFLALFSPPGPNGPHQPGIDIYVFLEPLLEDMSDLWKEGLKVWDEYLRKYFIVKAIIFVTINDYTV</sequence>
<organism evidence="1 2">
    <name type="scientific">Oryza sativa subsp. japonica</name>
    <name type="common">Rice</name>
    <dbReference type="NCBI Taxonomy" id="39947"/>
    <lineage>
        <taxon>Eukaryota</taxon>
        <taxon>Viridiplantae</taxon>
        <taxon>Streptophyta</taxon>
        <taxon>Embryophyta</taxon>
        <taxon>Tracheophyta</taxon>
        <taxon>Spermatophyta</taxon>
        <taxon>Magnoliopsida</taxon>
        <taxon>Liliopsida</taxon>
        <taxon>Poales</taxon>
        <taxon>Poaceae</taxon>
        <taxon>BOP clade</taxon>
        <taxon>Oryzoideae</taxon>
        <taxon>Oryzeae</taxon>
        <taxon>Oryzinae</taxon>
        <taxon>Oryza</taxon>
        <taxon>Oryza sativa</taxon>
    </lineage>
</organism>
<reference evidence="2" key="2">
    <citation type="journal article" date="2008" name="Nucleic Acids Res.">
        <title>The rice annotation project database (RAP-DB): 2008 update.</title>
        <authorList>
            <consortium name="The rice annotation project (RAP)"/>
        </authorList>
    </citation>
    <scope>GENOME REANNOTATION</scope>
    <source>
        <strain evidence="2">cv. Nipponbare</strain>
    </source>
</reference>
<reference evidence="2" key="1">
    <citation type="journal article" date="2005" name="Nature">
        <title>The map-based sequence of the rice genome.</title>
        <authorList>
            <consortium name="International rice genome sequencing project (IRGSP)"/>
            <person name="Matsumoto T."/>
            <person name="Wu J."/>
            <person name="Kanamori H."/>
            <person name="Katayose Y."/>
            <person name="Fujisawa M."/>
            <person name="Namiki N."/>
            <person name="Mizuno H."/>
            <person name="Yamamoto K."/>
            <person name="Antonio B.A."/>
            <person name="Baba T."/>
            <person name="Sakata K."/>
            <person name="Nagamura Y."/>
            <person name="Aoki H."/>
            <person name="Arikawa K."/>
            <person name="Arita K."/>
            <person name="Bito T."/>
            <person name="Chiden Y."/>
            <person name="Fujitsuka N."/>
            <person name="Fukunaka R."/>
            <person name="Hamada M."/>
            <person name="Harada C."/>
            <person name="Hayashi A."/>
            <person name="Hijishita S."/>
            <person name="Honda M."/>
            <person name="Hosokawa S."/>
            <person name="Ichikawa Y."/>
            <person name="Idonuma A."/>
            <person name="Iijima M."/>
            <person name="Ikeda M."/>
            <person name="Ikeno M."/>
            <person name="Ito K."/>
            <person name="Ito S."/>
            <person name="Ito T."/>
            <person name="Ito Y."/>
            <person name="Ito Y."/>
            <person name="Iwabuchi A."/>
            <person name="Kamiya K."/>
            <person name="Karasawa W."/>
            <person name="Kurita K."/>
            <person name="Katagiri S."/>
            <person name="Kikuta A."/>
            <person name="Kobayashi H."/>
            <person name="Kobayashi N."/>
            <person name="Machita K."/>
            <person name="Maehara T."/>
            <person name="Masukawa M."/>
            <person name="Mizubayashi T."/>
            <person name="Mukai Y."/>
            <person name="Nagasaki H."/>
            <person name="Nagata Y."/>
            <person name="Naito S."/>
            <person name="Nakashima M."/>
            <person name="Nakama Y."/>
            <person name="Nakamichi Y."/>
            <person name="Nakamura M."/>
            <person name="Meguro A."/>
            <person name="Negishi M."/>
            <person name="Ohta I."/>
            <person name="Ohta T."/>
            <person name="Okamoto M."/>
            <person name="Ono N."/>
            <person name="Saji S."/>
            <person name="Sakaguchi M."/>
            <person name="Sakai K."/>
            <person name="Shibata M."/>
            <person name="Shimokawa T."/>
            <person name="Song J."/>
            <person name="Takazaki Y."/>
            <person name="Terasawa K."/>
            <person name="Tsugane M."/>
            <person name="Tsuji K."/>
            <person name="Ueda S."/>
            <person name="Waki K."/>
            <person name="Yamagata H."/>
            <person name="Yamamoto M."/>
            <person name="Yamamoto S."/>
            <person name="Yamane H."/>
            <person name="Yoshiki S."/>
            <person name="Yoshihara R."/>
            <person name="Yukawa K."/>
            <person name="Zhong H."/>
            <person name="Yano M."/>
            <person name="Yuan Q."/>
            <person name="Ouyang S."/>
            <person name="Liu J."/>
            <person name="Jones K.M."/>
            <person name="Gansberger K."/>
            <person name="Moffat K."/>
            <person name="Hill J."/>
            <person name="Bera J."/>
            <person name="Fadrosh D."/>
            <person name="Jin S."/>
            <person name="Johri S."/>
            <person name="Kim M."/>
            <person name="Overton L."/>
            <person name="Reardon M."/>
            <person name="Tsitrin T."/>
            <person name="Vuong H."/>
            <person name="Weaver B."/>
            <person name="Ciecko A."/>
            <person name="Tallon L."/>
            <person name="Jackson J."/>
            <person name="Pai G."/>
            <person name="Aken S.V."/>
            <person name="Utterback T."/>
            <person name="Reidmuller S."/>
            <person name="Feldblyum T."/>
            <person name="Hsiao J."/>
            <person name="Zismann V."/>
            <person name="Iobst S."/>
            <person name="de Vazeille A.R."/>
            <person name="Buell C.R."/>
            <person name="Ying K."/>
            <person name="Li Y."/>
            <person name="Lu T."/>
            <person name="Huang Y."/>
            <person name="Zhao Q."/>
            <person name="Feng Q."/>
            <person name="Zhang L."/>
            <person name="Zhu J."/>
            <person name="Weng Q."/>
            <person name="Mu J."/>
            <person name="Lu Y."/>
            <person name="Fan D."/>
            <person name="Liu Y."/>
            <person name="Guan J."/>
            <person name="Zhang Y."/>
            <person name="Yu S."/>
            <person name="Liu X."/>
            <person name="Zhang Y."/>
            <person name="Hong G."/>
            <person name="Han B."/>
            <person name="Choisne N."/>
            <person name="Demange N."/>
            <person name="Orjeda G."/>
            <person name="Samain S."/>
            <person name="Cattolico L."/>
            <person name="Pelletier E."/>
            <person name="Couloux A."/>
            <person name="Segurens B."/>
            <person name="Wincker P."/>
            <person name="D'Hont A."/>
            <person name="Scarpelli C."/>
            <person name="Weissenbach J."/>
            <person name="Salanoubat M."/>
            <person name="Quetier F."/>
            <person name="Yu Y."/>
            <person name="Kim H.R."/>
            <person name="Rambo T."/>
            <person name="Currie J."/>
            <person name="Collura K."/>
            <person name="Luo M."/>
            <person name="Yang T."/>
            <person name="Ammiraju J.S.S."/>
            <person name="Engler F."/>
            <person name="Soderlund C."/>
            <person name="Wing R.A."/>
            <person name="Palmer L.E."/>
            <person name="de la Bastide M."/>
            <person name="Spiegel L."/>
            <person name="Nascimento L."/>
            <person name="Zutavern T."/>
            <person name="O'Shaughnessy A."/>
            <person name="Dike S."/>
            <person name="Dedhia N."/>
            <person name="Preston R."/>
            <person name="Balija V."/>
            <person name="McCombie W.R."/>
            <person name="Chow T."/>
            <person name="Chen H."/>
            <person name="Chung M."/>
            <person name="Chen C."/>
            <person name="Shaw J."/>
            <person name="Wu H."/>
            <person name="Hsiao K."/>
            <person name="Chao Y."/>
            <person name="Chu M."/>
            <person name="Cheng C."/>
            <person name="Hour A."/>
            <person name="Lee P."/>
            <person name="Lin S."/>
            <person name="Lin Y."/>
            <person name="Liou J."/>
            <person name="Liu S."/>
            <person name="Hsing Y."/>
            <person name="Raghuvanshi S."/>
            <person name="Mohanty A."/>
            <person name="Bharti A.K."/>
            <person name="Gaur A."/>
            <person name="Gupta V."/>
            <person name="Kumar D."/>
            <person name="Ravi V."/>
            <person name="Vij S."/>
            <person name="Kapur A."/>
            <person name="Khurana P."/>
            <person name="Khurana P."/>
            <person name="Khurana J.P."/>
            <person name="Tyagi A.K."/>
            <person name="Gaikwad K."/>
            <person name="Singh A."/>
            <person name="Dalal V."/>
            <person name="Srivastava S."/>
            <person name="Dixit A."/>
            <person name="Pal A.K."/>
            <person name="Ghazi I.A."/>
            <person name="Yadav M."/>
            <person name="Pandit A."/>
            <person name="Bhargava A."/>
            <person name="Sureshbabu K."/>
            <person name="Batra K."/>
            <person name="Sharma T.R."/>
            <person name="Mohapatra T."/>
            <person name="Singh N.K."/>
            <person name="Messing J."/>
            <person name="Nelson A.B."/>
            <person name="Fuks G."/>
            <person name="Kavchok S."/>
            <person name="Keizer G."/>
            <person name="Linton E."/>
            <person name="Llaca V."/>
            <person name="Song R."/>
            <person name="Tanyolac B."/>
            <person name="Young S."/>
            <person name="Ho-Il K."/>
            <person name="Hahn J.H."/>
            <person name="Sangsakoo G."/>
            <person name="Vanavichit A."/>
            <person name="de Mattos Luiz.A.T."/>
            <person name="Zimmer P.D."/>
            <person name="Malone G."/>
            <person name="Dellagostin O."/>
            <person name="de Oliveira A.C."/>
            <person name="Bevan M."/>
            <person name="Bancroft I."/>
            <person name="Minx P."/>
            <person name="Cordum H."/>
            <person name="Wilson R."/>
            <person name="Cheng Z."/>
            <person name="Jin W."/>
            <person name="Jiang J."/>
            <person name="Leong S.A."/>
            <person name="Iwama H."/>
            <person name="Gojobori T."/>
            <person name="Itoh T."/>
            <person name="Niimura Y."/>
            <person name="Fujii Y."/>
            <person name="Habara T."/>
            <person name="Sakai H."/>
            <person name="Sato Y."/>
            <person name="Wilson G."/>
            <person name="Kumar K."/>
            <person name="McCouch S."/>
            <person name="Juretic N."/>
            <person name="Hoen D."/>
            <person name="Wright S."/>
            <person name="Bruskiewich R."/>
            <person name="Bureau T."/>
            <person name="Miyao A."/>
            <person name="Hirochika H."/>
            <person name="Nishikawa T."/>
            <person name="Kadowaki K."/>
            <person name="Sugiura M."/>
            <person name="Burr B."/>
            <person name="Sasaki T."/>
        </authorList>
    </citation>
    <scope>NUCLEOTIDE SEQUENCE [LARGE SCALE GENOMIC DNA]</scope>
    <source>
        <strain evidence="2">cv. Nipponbare</strain>
    </source>
</reference>
<evidence type="ECO:0000313" key="2">
    <source>
        <dbReference type="Proteomes" id="UP000000763"/>
    </source>
</evidence>
<dbReference type="EMBL" id="BX842606">
    <property type="protein sequence ID" value="CAE76034.1"/>
    <property type="molecule type" value="Genomic_DNA"/>
</dbReference>
<dbReference type="Pfam" id="PF02992">
    <property type="entry name" value="Transposase_21"/>
    <property type="match status" value="1"/>
</dbReference>
<dbReference type="AlphaFoldDB" id="Q6MWB1"/>
<accession>Q6MWB1</accession>
<dbReference type="Proteomes" id="UP000000763">
    <property type="component" value="Chromosome 4"/>
</dbReference>
<gene>
    <name evidence="1" type="primary">B1292H11.20</name>
</gene>
<name>Q6MWB1_ORYSJ</name>